<feature type="region of interest" description="Disordered" evidence="3">
    <location>
        <begin position="814"/>
        <end position="834"/>
    </location>
</feature>
<feature type="compositionally biased region" description="Basic and acidic residues" evidence="3">
    <location>
        <begin position="1"/>
        <end position="12"/>
    </location>
</feature>
<dbReference type="SUPFAM" id="SSF51120">
    <property type="entry name" value="beta-Roll"/>
    <property type="match status" value="5"/>
</dbReference>
<dbReference type="Pfam" id="PF13403">
    <property type="entry name" value="Hint_2"/>
    <property type="match status" value="1"/>
</dbReference>
<keyword evidence="2" id="KW-0964">Secreted</keyword>
<evidence type="ECO:0000256" key="3">
    <source>
        <dbReference type="SAM" id="MobiDB-lite"/>
    </source>
</evidence>
<feature type="compositionally biased region" description="Acidic residues" evidence="3">
    <location>
        <begin position="40"/>
        <end position="55"/>
    </location>
</feature>
<dbReference type="EMBL" id="LPUY01000075">
    <property type="protein sequence ID" value="KUP92456.1"/>
    <property type="molecule type" value="Genomic_DNA"/>
</dbReference>
<comment type="subcellular location">
    <subcellularLocation>
        <location evidence="1">Secreted</location>
    </subcellularLocation>
</comment>
<feature type="domain" description="Hedgehog/Intein (Hint)" evidence="4">
    <location>
        <begin position="928"/>
        <end position="1074"/>
    </location>
</feature>
<dbReference type="PANTHER" id="PTHR38340:SF1">
    <property type="entry name" value="S-LAYER PROTEIN"/>
    <property type="match status" value="1"/>
</dbReference>
<sequence>MSVKNPLEKDATDTAFENSETSPAAVDFGDLFHDPWDPDYIPEEEEEETDEEDEEDGLIANALNGLGLGNGNGNAYGLANGNGNGNGLFKLVFGNDTDDTIIASDDDNAILGGRGHDHITGGSGNDTLFGDESGSDGDDATPLVLDINNLVSQTYDSWSAQAGDSAIYKDVAFLEDGTSVWGRLVLVSTSDPKMFVDLSGTRGGEITLNGRGTGDTAEFRLEFFDPTTGEAVSINSTATFNDLDRNNNVEDVESVSLDTDQYTGFGTSSDSSLDVTNDGSTVRAAGTEHNDYDDQDAWFSAEFEGRTSIEFTLESRDSTSGFTLSGDLIEDAVFTPIDEGADTLIGGLGSDVIYGQGGNDVLDGGEGDDSVDGGEGDDIITGGTGNDTLIGGLGGDTLSGGDGDDLIDGGEGDDYLSTGLGNDTLLGGEGNDTLHNSAGDDSLVGGTGDDSIVATEGNDTLEGGDGNDTMYAGVDDDSLVGGTGDDSMYGEAGHDYLSGGTGLDYMDGGTGDDNMDGGAGADSMFGGDGFDTLVGAEGNDTMYAGIDNDSLVGGAGNDSMFGEDGQDYLSGGDGLDYMDGGTGDDTMDGGTGADTMVGGDGNDSITGGLGADSITGGVGNDTIDGGDDDDTIAGGDGDDLIYGGKGNDYLTTGIGNDTLYGGEGDDTLHNSSGDDSLVGGTGNDSIVATDGYDTLEGGDGSDTMYGGNDGDRLVGGEGDDEMYGEADADTFIIEDNFGNDTIVGGEAGDDQDIIDLSAMTGPVTVTYTGDESGFITDGTDTIQFSEIEEMVLTDQDDVVDARADSAGTTINAGAGNDTLAGGSGDDSFTGGDGDDEFVLTDSGGADRITDFDLSDDDSDGYFNDQLDVSELTGGSGPGGSVQTLDVTTSDDGFGNALLTFPGGEQLVLEGVDPSQMSTHAQLFSAGIPCFTPGALIRTASGVRPVEQIRVGDLIQTADNGLKPVVWIGRRLLSAADLVKHPHLCPILVRPGGLIRNTRPLRVSPQHRFIVAPDMTSAPQQAAEPFLRARLLAELDPAHVQVDPSGAPLCYIHILTEDHQVIFAEDCATETFWPGPDALRGLSPEDGRELFTLFPELAAAVDFYGAAGRKLVSRTYGGLARMDLRRRDLREAPPKRPNVRHSA</sequence>
<dbReference type="OrthoDB" id="6305173at2"/>
<evidence type="ECO:0000313" key="6">
    <source>
        <dbReference type="Proteomes" id="UP000068382"/>
    </source>
</evidence>
<keyword evidence="6" id="KW-1185">Reference proteome</keyword>
<dbReference type="RefSeq" id="WP_082705141.1">
    <property type="nucleotide sequence ID" value="NZ_LPUY01000075.1"/>
</dbReference>
<dbReference type="InterPro" id="IPR028992">
    <property type="entry name" value="Hedgehog/Intein_dom"/>
</dbReference>
<dbReference type="InterPro" id="IPR011049">
    <property type="entry name" value="Serralysin-like_metalloprot_C"/>
</dbReference>
<dbReference type="Proteomes" id="UP000068382">
    <property type="component" value="Unassembled WGS sequence"/>
</dbReference>
<dbReference type="InterPro" id="IPR001343">
    <property type="entry name" value="Hemolysn_Ca-bd"/>
</dbReference>
<evidence type="ECO:0000256" key="1">
    <source>
        <dbReference type="ARBA" id="ARBA00004613"/>
    </source>
</evidence>
<dbReference type="GO" id="GO:0005509">
    <property type="term" value="F:calcium ion binding"/>
    <property type="evidence" value="ECO:0007669"/>
    <property type="project" value="InterPro"/>
</dbReference>
<evidence type="ECO:0000313" key="5">
    <source>
        <dbReference type="EMBL" id="KUP92456.1"/>
    </source>
</evidence>
<dbReference type="PANTHER" id="PTHR38340">
    <property type="entry name" value="S-LAYER PROTEIN"/>
    <property type="match status" value="1"/>
</dbReference>
<dbReference type="GO" id="GO:0016539">
    <property type="term" value="P:intein-mediated protein splicing"/>
    <property type="evidence" value="ECO:0007669"/>
    <property type="project" value="InterPro"/>
</dbReference>
<comment type="caution">
    <text evidence="5">The sequence shown here is derived from an EMBL/GenBank/DDBJ whole genome shotgun (WGS) entry which is preliminary data.</text>
</comment>
<protein>
    <submittedName>
        <fullName evidence="5">Bifunctional hemolysin/adenylate cyclase</fullName>
    </submittedName>
</protein>
<feature type="region of interest" description="Disordered" evidence="3">
    <location>
        <begin position="1"/>
        <end position="55"/>
    </location>
</feature>
<dbReference type="Pfam" id="PF00353">
    <property type="entry name" value="HemolysinCabind"/>
    <property type="match status" value="9"/>
</dbReference>
<dbReference type="PROSITE" id="PS50817">
    <property type="entry name" value="INTEIN_N_TER"/>
    <property type="match status" value="1"/>
</dbReference>
<dbReference type="PRINTS" id="PR00313">
    <property type="entry name" value="CABNDNGRPT"/>
</dbReference>
<name>A0A132BW75_9RHOB</name>
<dbReference type="GO" id="GO:0005576">
    <property type="term" value="C:extracellular region"/>
    <property type="evidence" value="ECO:0007669"/>
    <property type="project" value="UniProtKB-SubCell"/>
</dbReference>
<organism evidence="5 6">
    <name type="scientific">Tritonibacter horizontis</name>
    <dbReference type="NCBI Taxonomy" id="1768241"/>
    <lineage>
        <taxon>Bacteria</taxon>
        <taxon>Pseudomonadati</taxon>
        <taxon>Pseudomonadota</taxon>
        <taxon>Alphaproteobacteria</taxon>
        <taxon>Rhodobacterales</taxon>
        <taxon>Paracoccaceae</taxon>
        <taxon>Tritonibacter</taxon>
    </lineage>
</organism>
<dbReference type="AlphaFoldDB" id="A0A132BW75"/>
<dbReference type="Gene3D" id="2.170.16.10">
    <property type="entry name" value="Hedgehog/Intein (Hint) domain"/>
    <property type="match status" value="1"/>
</dbReference>
<dbReference type="InterPro" id="IPR050557">
    <property type="entry name" value="RTX_toxin/Mannuronan_C5-epim"/>
</dbReference>
<dbReference type="PATRIC" id="fig|1768241.3.peg.2888"/>
<reference evidence="5 6" key="1">
    <citation type="submission" date="2015-12" db="EMBL/GenBank/DDBJ databases">
        <title>Genome sequence of the marine Rhodobacteraceae strain O3.65, Candidatus Tritonibacter horizontis.</title>
        <authorList>
            <person name="Poehlein A."/>
            <person name="Giebel H.A."/>
            <person name="Voget S."/>
            <person name="Brinkhoff T."/>
        </authorList>
    </citation>
    <scope>NUCLEOTIDE SEQUENCE [LARGE SCALE GENOMIC DNA]</scope>
    <source>
        <strain evidence="5 6">O3.65</strain>
    </source>
</reference>
<evidence type="ECO:0000256" key="2">
    <source>
        <dbReference type="ARBA" id="ARBA00022525"/>
    </source>
</evidence>
<accession>A0A132BW75</accession>
<proteinExistence type="predicted"/>
<evidence type="ECO:0000259" key="4">
    <source>
        <dbReference type="Pfam" id="PF13403"/>
    </source>
</evidence>
<dbReference type="InterPro" id="IPR018511">
    <property type="entry name" value="Hemolysin-typ_Ca-bd_CS"/>
</dbReference>
<feature type="region of interest" description="Disordered" evidence="3">
    <location>
        <begin position="418"/>
        <end position="472"/>
    </location>
</feature>
<dbReference type="InterPro" id="IPR006141">
    <property type="entry name" value="Intein_N"/>
</dbReference>
<dbReference type="PROSITE" id="PS00330">
    <property type="entry name" value="HEMOLYSIN_CALCIUM"/>
    <property type="match status" value="7"/>
</dbReference>
<gene>
    <name evidence="5" type="primary">cya_7</name>
    <name evidence="5" type="ORF">TRIHO_27600</name>
</gene>
<dbReference type="Gene3D" id="2.150.10.10">
    <property type="entry name" value="Serralysin-like metalloprotease, C-terminal"/>
    <property type="match status" value="6"/>
</dbReference>
<dbReference type="SUPFAM" id="SSF51294">
    <property type="entry name" value="Hedgehog/intein (Hint) domain"/>
    <property type="match status" value="1"/>
</dbReference>
<dbReference type="InterPro" id="IPR036844">
    <property type="entry name" value="Hint_dom_sf"/>
</dbReference>